<comment type="subcellular location">
    <subcellularLocation>
        <location evidence="1 7">Cell membrane</location>
        <topology evidence="1 7">Multi-pass membrane protein</topology>
    </subcellularLocation>
</comment>
<dbReference type="Gene3D" id="1.10.3720.10">
    <property type="entry name" value="MetI-like"/>
    <property type="match status" value="1"/>
</dbReference>
<feature type="domain" description="ABC transmembrane type-1" evidence="8">
    <location>
        <begin position="68"/>
        <end position="258"/>
    </location>
</feature>
<feature type="transmembrane region" description="Helical" evidence="7">
    <location>
        <begin position="237"/>
        <end position="258"/>
    </location>
</feature>
<evidence type="ECO:0000256" key="4">
    <source>
        <dbReference type="ARBA" id="ARBA00022692"/>
    </source>
</evidence>
<dbReference type="SUPFAM" id="SSF161098">
    <property type="entry name" value="MetI-like"/>
    <property type="match status" value="1"/>
</dbReference>
<accession>A0ABS4J2E4</accession>
<evidence type="ECO:0000313" key="10">
    <source>
        <dbReference type="Proteomes" id="UP001519287"/>
    </source>
</evidence>
<evidence type="ECO:0000256" key="5">
    <source>
        <dbReference type="ARBA" id="ARBA00022989"/>
    </source>
</evidence>
<keyword evidence="5 7" id="KW-1133">Transmembrane helix</keyword>
<dbReference type="Proteomes" id="UP001519287">
    <property type="component" value="Unassembled WGS sequence"/>
</dbReference>
<reference evidence="9 10" key="1">
    <citation type="submission" date="2021-03" db="EMBL/GenBank/DDBJ databases">
        <title>Genomic Encyclopedia of Type Strains, Phase IV (KMG-IV): sequencing the most valuable type-strain genomes for metagenomic binning, comparative biology and taxonomic classification.</title>
        <authorList>
            <person name="Goeker M."/>
        </authorList>
    </citation>
    <scope>NUCLEOTIDE SEQUENCE [LARGE SCALE GENOMIC DNA]</scope>
    <source>
        <strain evidence="9 10">DSM 26048</strain>
    </source>
</reference>
<evidence type="ECO:0000313" key="9">
    <source>
        <dbReference type="EMBL" id="MBP1993958.1"/>
    </source>
</evidence>
<name>A0ABS4J2E4_9BACL</name>
<feature type="transmembrane region" description="Helical" evidence="7">
    <location>
        <begin position="139"/>
        <end position="157"/>
    </location>
</feature>
<dbReference type="InterPro" id="IPR000515">
    <property type="entry name" value="MetI-like"/>
</dbReference>
<dbReference type="RefSeq" id="WP_209975826.1">
    <property type="nucleotide sequence ID" value="NZ_JAGGLB010000022.1"/>
</dbReference>
<sequence>MKVSVTILKYVLLSAFAVVLVFPIYWMLTGSIKPSLSLWASPPEWFPKSFTWLHFDELFNKKSTLRWLFNSVFTGLVAVLFILMFCAMAGYAYAKKKFPGHQVLFFLVIATMMMPRQVTLVPLYILISDLGLLDSYGGLILPIIAFPFGVFLIRQFVRYIPDELLQAASMDGAGELRIFGQIIFPLMRPALGALAIFAFMAVWNDYIWQLIVLQKDSMKTLPLGVSSLIKEDMSVNYGLAMAGGAVAALPLIALFLTFQKSFINGIALGTEK</sequence>
<evidence type="ECO:0000256" key="7">
    <source>
        <dbReference type="RuleBase" id="RU363032"/>
    </source>
</evidence>
<protein>
    <submittedName>
        <fullName evidence="9">Multiple sugar transport system permease protein</fullName>
    </submittedName>
</protein>
<feature type="transmembrane region" description="Helical" evidence="7">
    <location>
        <begin position="67"/>
        <end position="91"/>
    </location>
</feature>
<keyword evidence="10" id="KW-1185">Reference proteome</keyword>
<proteinExistence type="inferred from homology"/>
<evidence type="ECO:0000256" key="6">
    <source>
        <dbReference type="ARBA" id="ARBA00023136"/>
    </source>
</evidence>
<comment type="caution">
    <text evidence="9">The sequence shown here is derived from an EMBL/GenBank/DDBJ whole genome shotgun (WGS) entry which is preliminary data.</text>
</comment>
<keyword evidence="4 7" id="KW-0812">Transmembrane</keyword>
<evidence type="ECO:0000259" key="8">
    <source>
        <dbReference type="PROSITE" id="PS50928"/>
    </source>
</evidence>
<dbReference type="EMBL" id="JAGGLB010000022">
    <property type="protein sequence ID" value="MBP1993958.1"/>
    <property type="molecule type" value="Genomic_DNA"/>
</dbReference>
<evidence type="ECO:0000256" key="1">
    <source>
        <dbReference type="ARBA" id="ARBA00004651"/>
    </source>
</evidence>
<keyword evidence="9" id="KW-0762">Sugar transport</keyword>
<dbReference type="InterPro" id="IPR035906">
    <property type="entry name" value="MetI-like_sf"/>
</dbReference>
<feature type="transmembrane region" description="Helical" evidence="7">
    <location>
        <begin position="103"/>
        <end position="127"/>
    </location>
</feature>
<dbReference type="Pfam" id="PF00528">
    <property type="entry name" value="BPD_transp_1"/>
    <property type="match status" value="1"/>
</dbReference>
<feature type="transmembrane region" description="Helical" evidence="7">
    <location>
        <begin position="178"/>
        <end position="203"/>
    </location>
</feature>
<dbReference type="PROSITE" id="PS50928">
    <property type="entry name" value="ABC_TM1"/>
    <property type="match status" value="1"/>
</dbReference>
<comment type="similarity">
    <text evidence="7">Belongs to the binding-protein-dependent transport system permease family.</text>
</comment>
<keyword evidence="3" id="KW-1003">Cell membrane</keyword>
<organism evidence="9 10">
    <name type="scientific">Paenibacillus eucommiae</name>
    <dbReference type="NCBI Taxonomy" id="1355755"/>
    <lineage>
        <taxon>Bacteria</taxon>
        <taxon>Bacillati</taxon>
        <taxon>Bacillota</taxon>
        <taxon>Bacilli</taxon>
        <taxon>Bacillales</taxon>
        <taxon>Paenibacillaceae</taxon>
        <taxon>Paenibacillus</taxon>
    </lineage>
</organism>
<feature type="transmembrane region" description="Helical" evidence="7">
    <location>
        <begin position="7"/>
        <end position="28"/>
    </location>
</feature>
<keyword evidence="6 7" id="KW-0472">Membrane</keyword>
<dbReference type="CDD" id="cd06261">
    <property type="entry name" value="TM_PBP2"/>
    <property type="match status" value="1"/>
</dbReference>
<evidence type="ECO:0000256" key="2">
    <source>
        <dbReference type="ARBA" id="ARBA00022448"/>
    </source>
</evidence>
<dbReference type="PANTHER" id="PTHR43744">
    <property type="entry name" value="ABC TRANSPORTER PERMEASE PROTEIN MG189-RELATED-RELATED"/>
    <property type="match status" value="1"/>
</dbReference>
<dbReference type="PANTHER" id="PTHR43744:SF12">
    <property type="entry name" value="ABC TRANSPORTER PERMEASE PROTEIN MG189-RELATED"/>
    <property type="match status" value="1"/>
</dbReference>
<gene>
    <name evidence="9" type="ORF">J2Z66_005584</name>
</gene>
<evidence type="ECO:0000256" key="3">
    <source>
        <dbReference type="ARBA" id="ARBA00022475"/>
    </source>
</evidence>
<keyword evidence="2 7" id="KW-0813">Transport</keyword>